<dbReference type="GO" id="GO:0032259">
    <property type="term" value="P:methylation"/>
    <property type="evidence" value="ECO:0007669"/>
    <property type="project" value="UniProtKB-KW"/>
</dbReference>
<dbReference type="Proteomes" id="UP000193396">
    <property type="component" value="Unassembled WGS sequence"/>
</dbReference>
<evidence type="ECO:0000256" key="2">
    <source>
        <dbReference type="ARBA" id="ARBA00022679"/>
    </source>
</evidence>
<evidence type="ECO:0000313" key="5">
    <source>
        <dbReference type="EMBL" id="OSQ45721.1"/>
    </source>
</evidence>
<dbReference type="PANTHER" id="PTHR43464:SF19">
    <property type="entry name" value="UBIQUINONE BIOSYNTHESIS O-METHYLTRANSFERASE, MITOCHONDRIAL"/>
    <property type="match status" value="1"/>
</dbReference>
<comment type="caution">
    <text evidence="5">The sequence shown here is derived from an EMBL/GenBank/DDBJ whole genome shotgun (WGS) entry which is preliminary data.</text>
</comment>
<organism evidence="5 6">
    <name type="scientific">Thalassospira alkalitolerans</name>
    <dbReference type="NCBI Taxonomy" id="1293890"/>
    <lineage>
        <taxon>Bacteria</taxon>
        <taxon>Pseudomonadati</taxon>
        <taxon>Pseudomonadota</taxon>
        <taxon>Alphaproteobacteria</taxon>
        <taxon>Rhodospirillales</taxon>
        <taxon>Thalassospiraceae</taxon>
        <taxon>Thalassospira</taxon>
    </lineage>
</organism>
<evidence type="ECO:0000259" key="4">
    <source>
        <dbReference type="Pfam" id="PF13649"/>
    </source>
</evidence>
<evidence type="ECO:0000313" key="6">
    <source>
        <dbReference type="Proteomes" id="UP000193396"/>
    </source>
</evidence>
<dbReference type="Gene3D" id="3.40.50.150">
    <property type="entry name" value="Vaccinia Virus protein VP39"/>
    <property type="match status" value="1"/>
</dbReference>
<sequence>MPSHTITSHCPPCPAPGATALDLACGGGRHSFWLADHGWKVTAIDRDLSKTDRARNPAINWVEDDLECGVWPFKDKAFDLIVVVNYLHRPLFDDLCQAVKPGGTILYETFMTGNEKFGRPRSPDFLLQADELARVFSDWDINTFQQGEVSNGKIPVAVKQFISARNPKIST</sequence>
<accession>A0A1Y2L7U4</accession>
<feature type="domain" description="Methyltransferase" evidence="4">
    <location>
        <begin position="21"/>
        <end position="103"/>
    </location>
</feature>
<name>A0A1Y2L7U4_9PROT</name>
<keyword evidence="3" id="KW-0949">S-adenosyl-L-methionine</keyword>
<dbReference type="CDD" id="cd02440">
    <property type="entry name" value="AdoMet_MTases"/>
    <property type="match status" value="1"/>
</dbReference>
<keyword evidence="1" id="KW-0489">Methyltransferase</keyword>
<proteinExistence type="predicted"/>
<keyword evidence="6" id="KW-1185">Reference proteome</keyword>
<reference evidence="5 6" key="1">
    <citation type="submission" date="2014-03" db="EMBL/GenBank/DDBJ databases">
        <title>The draft genome sequence of Thalassospira alkalitolerans JCM 18968.</title>
        <authorList>
            <person name="Lai Q."/>
            <person name="Shao Z."/>
        </authorList>
    </citation>
    <scope>NUCLEOTIDE SEQUENCE [LARGE SCALE GENOMIC DNA]</scope>
    <source>
        <strain evidence="5 6">JCM 18968</strain>
    </source>
</reference>
<dbReference type="AlphaFoldDB" id="A0A1Y2L7U4"/>
<dbReference type="STRING" id="1293890.TALK_17315"/>
<dbReference type="InterPro" id="IPR029063">
    <property type="entry name" value="SAM-dependent_MTases_sf"/>
</dbReference>
<dbReference type="GO" id="GO:0008168">
    <property type="term" value="F:methyltransferase activity"/>
    <property type="evidence" value="ECO:0007669"/>
    <property type="project" value="UniProtKB-KW"/>
</dbReference>
<keyword evidence="2" id="KW-0808">Transferase</keyword>
<dbReference type="InterPro" id="IPR041698">
    <property type="entry name" value="Methyltransf_25"/>
</dbReference>
<evidence type="ECO:0000256" key="3">
    <source>
        <dbReference type="ARBA" id="ARBA00022691"/>
    </source>
</evidence>
<dbReference type="EMBL" id="JFKB01000014">
    <property type="protein sequence ID" value="OSQ45721.1"/>
    <property type="molecule type" value="Genomic_DNA"/>
</dbReference>
<dbReference type="PANTHER" id="PTHR43464">
    <property type="entry name" value="METHYLTRANSFERASE"/>
    <property type="match status" value="1"/>
</dbReference>
<evidence type="ECO:0000256" key="1">
    <source>
        <dbReference type="ARBA" id="ARBA00022603"/>
    </source>
</evidence>
<dbReference type="Pfam" id="PF13649">
    <property type="entry name" value="Methyltransf_25"/>
    <property type="match status" value="1"/>
</dbReference>
<gene>
    <name evidence="5" type="ORF">TALK_17315</name>
</gene>
<dbReference type="SUPFAM" id="SSF53335">
    <property type="entry name" value="S-adenosyl-L-methionine-dependent methyltransferases"/>
    <property type="match status" value="1"/>
</dbReference>
<protein>
    <recommendedName>
        <fullName evidence="4">Methyltransferase domain-containing protein</fullName>
    </recommendedName>
</protein>